<organism evidence="2 3">
    <name type="scientific">Pseudonocardia halophobica</name>
    <dbReference type="NCBI Taxonomy" id="29401"/>
    <lineage>
        <taxon>Bacteria</taxon>
        <taxon>Bacillati</taxon>
        <taxon>Actinomycetota</taxon>
        <taxon>Actinomycetes</taxon>
        <taxon>Pseudonocardiales</taxon>
        <taxon>Pseudonocardiaceae</taxon>
        <taxon>Pseudonocardia</taxon>
    </lineage>
</organism>
<reference evidence="2" key="2">
    <citation type="submission" date="2023-01" db="EMBL/GenBank/DDBJ databases">
        <authorList>
            <person name="Sun Q."/>
            <person name="Evtushenko L."/>
        </authorList>
    </citation>
    <scope>NUCLEOTIDE SEQUENCE</scope>
    <source>
        <strain evidence="2">VKM Ac-1069</strain>
    </source>
</reference>
<evidence type="ECO:0008006" key="4">
    <source>
        <dbReference type="Google" id="ProtNLM"/>
    </source>
</evidence>
<dbReference type="EMBL" id="BSFQ01000005">
    <property type="protein sequence ID" value="GLL10475.1"/>
    <property type="molecule type" value="Genomic_DNA"/>
</dbReference>
<protein>
    <recommendedName>
        <fullName evidence="4">TadE-like protein</fullName>
    </recommendedName>
</protein>
<gene>
    <name evidence="2" type="ORF">GCM10017577_16150</name>
</gene>
<keyword evidence="3" id="KW-1185">Reference proteome</keyword>
<keyword evidence="1" id="KW-0472">Membrane</keyword>
<feature type="transmembrane region" description="Helical" evidence="1">
    <location>
        <begin position="16"/>
        <end position="38"/>
    </location>
</feature>
<accession>A0A9W6L1I8</accession>
<keyword evidence="1" id="KW-1133">Transmembrane helix</keyword>
<reference evidence="2" key="1">
    <citation type="journal article" date="2014" name="Int. J. Syst. Evol. Microbiol.">
        <title>Complete genome sequence of Corynebacterium casei LMG S-19264T (=DSM 44701T), isolated from a smear-ripened cheese.</title>
        <authorList>
            <consortium name="US DOE Joint Genome Institute (JGI-PGF)"/>
            <person name="Walter F."/>
            <person name="Albersmeier A."/>
            <person name="Kalinowski J."/>
            <person name="Ruckert C."/>
        </authorList>
    </citation>
    <scope>NUCLEOTIDE SEQUENCE</scope>
    <source>
        <strain evidence="2">VKM Ac-1069</strain>
    </source>
</reference>
<evidence type="ECO:0000313" key="2">
    <source>
        <dbReference type="EMBL" id="GLL10475.1"/>
    </source>
</evidence>
<dbReference type="AlphaFoldDB" id="A0A9W6L1I8"/>
<proteinExistence type="predicted"/>
<evidence type="ECO:0000256" key="1">
    <source>
        <dbReference type="SAM" id="Phobius"/>
    </source>
</evidence>
<sequence length="136" mass="13837">MTPPDHERGGGPAVEAAIVAGVLGLVLTFGIATMRLSLAEATSDHAARAAARVASVQRDPAGATAEATDAARAVFQDRGISCATVDVITTADDGASVRATVRCEVDWSDLVLPGAPGTYAVEATAVSVIDRYREAS</sequence>
<name>A0A9W6L1I8_9PSEU</name>
<dbReference type="RefSeq" id="WP_051736778.1">
    <property type="nucleotide sequence ID" value="NZ_BAAAUZ010000002.1"/>
</dbReference>
<evidence type="ECO:0000313" key="3">
    <source>
        <dbReference type="Proteomes" id="UP001143463"/>
    </source>
</evidence>
<dbReference type="Proteomes" id="UP001143463">
    <property type="component" value="Unassembled WGS sequence"/>
</dbReference>
<comment type="caution">
    <text evidence="2">The sequence shown here is derived from an EMBL/GenBank/DDBJ whole genome shotgun (WGS) entry which is preliminary data.</text>
</comment>
<keyword evidence="1" id="KW-0812">Transmembrane</keyword>